<dbReference type="InterPro" id="IPR055259">
    <property type="entry name" value="YkvP/CgeB_Glyco_trans-like"/>
</dbReference>
<evidence type="ECO:0000313" key="2">
    <source>
        <dbReference type="EMBL" id="CUH13293.1"/>
    </source>
</evidence>
<name>A0A0M7B4H4_9RHOB</name>
<dbReference type="STRING" id="313367.JSE7799_00243"/>
<evidence type="ECO:0000259" key="1">
    <source>
        <dbReference type="Pfam" id="PF13524"/>
    </source>
</evidence>
<dbReference type="AlphaFoldDB" id="A0A0M7B4H4"/>
<dbReference type="SUPFAM" id="SSF53756">
    <property type="entry name" value="UDP-Glycosyltransferase/glycogen phosphorylase"/>
    <property type="match status" value="1"/>
</dbReference>
<dbReference type="Gene3D" id="3.40.50.2000">
    <property type="entry name" value="Glycogen Phosphorylase B"/>
    <property type="match status" value="1"/>
</dbReference>
<organism evidence="2 3">
    <name type="scientific">Jannaschia seosinensis</name>
    <dbReference type="NCBI Taxonomy" id="313367"/>
    <lineage>
        <taxon>Bacteria</taxon>
        <taxon>Pseudomonadati</taxon>
        <taxon>Pseudomonadota</taxon>
        <taxon>Alphaproteobacteria</taxon>
        <taxon>Rhodobacterales</taxon>
        <taxon>Roseobacteraceae</taxon>
        <taxon>Jannaschia</taxon>
    </lineage>
</organism>
<feature type="domain" description="Spore protein YkvP/CgeB glycosyl transferase-like" evidence="1">
    <location>
        <begin position="197"/>
        <end position="348"/>
    </location>
</feature>
<accession>A0A0M7B4H4</accession>
<dbReference type="OrthoDB" id="9774625at2"/>
<proteinExistence type="predicted"/>
<protein>
    <recommendedName>
        <fullName evidence="1">Spore protein YkvP/CgeB glycosyl transferase-like domain-containing protein</fullName>
    </recommendedName>
</protein>
<dbReference type="EMBL" id="CYPR01000014">
    <property type="protein sequence ID" value="CUH13293.1"/>
    <property type="molecule type" value="Genomic_DNA"/>
</dbReference>
<evidence type="ECO:0000313" key="3">
    <source>
        <dbReference type="Proteomes" id="UP000049455"/>
    </source>
</evidence>
<sequence length="371" mass="41050">MSYDIVILGLSLSSSWGNGHATTWRSLLKGVAAHGKRVLFLERDVPWYADHRDLPEPDFCDLEFYQDLDELDGRWGETIANAPAVIVGSYVPEGVEALDLVLARAHGPVLFYDIDTPVTLATLSRGEEAYIHPRQIPNLSAYLSFSGGPALERLTEKYGARCAVAFHCCADESHYRPVDAERRWDLGYLGTYSPDRQPTLDRLLLEPARRLPHRRFVVAGPQYPADIDWPANVDRIEHLPPSEHPAFYAAQRYTLNVTRADMIAAGWSPSVRLFEAGACGTPVISDDWPGLTELLPDGDAILVAHSAEDVVNALEVPDDVQRDRLAQEARRRILENHTGHARAGQLLDLLADLARSVPRDAVAGAEPARAN</sequence>
<keyword evidence="3" id="KW-1185">Reference proteome</keyword>
<gene>
    <name evidence="2" type="ORF">JSE7799_00243</name>
</gene>
<dbReference type="RefSeq" id="WP_055661964.1">
    <property type="nucleotide sequence ID" value="NZ_CYPR01000014.1"/>
</dbReference>
<dbReference type="Proteomes" id="UP000049455">
    <property type="component" value="Unassembled WGS sequence"/>
</dbReference>
<dbReference type="Pfam" id="PF13524">
    <property type="entry name" value="Glyco_trans_1_2"/>
    <property type="match status" value="1"/>
</dbReference>
<reference evidence="2 3" key="1">
    <citation type="submission" date="2015-09" db="EMBL/GenBank/DDBJ databases">
        <authorList>
            <person name="Jackson K.R."/>
            <person name="Lunt B.L."/>
            <person name="Fisher J.N.B."/>
            <person name="Gardner A.V."/>
            <person name="Bailey M.E."/>
            <person name="Deus L.M."/>
            <person name="Earl A.S."/>
            <person name="Gibby P.D."/>
            <person name="Hartmann K.A."/>
            <person name="Liu J.E."/>
            <person name="Manci A.M."/>
            <person name="Nielsen D.A."/>
            <person name="Solomon M.B."/>
            <person name="Breakwell D.P."/>
            <person name="Burnett S.H."/>
            <person name="Grose J.H."/>
        </authorList>
    </citation>
    <scope>NUCLEOTIDE SEQUENCE [LARGE SCALE GENOMIC DNA]</scope>
    <source>
        <strain evidence="2 3">CECT 7799</strain>
    </source>
</reference>